<dbReference type="InterPro" id="IPR050647">
    <property type="entry name" value="Plant_LRR-RLKs"/>
</dbReference>
<keyword evidence="2" id="KW-0433">Leucine-rich repeat</keyword>
<dbReference type="PROSITE" id="PS50011">
    <property type="entry name" value="PROTEIN_KINASE_DOM"/>
    <property type="match status" value="1"/>
</dbReference>
<dbReference type="Pfam" id="PF23598">
    <property type="entry name" value="LRR_14"/>
    <property type="match status" value="1"/>
</dbReference>
<dbReference type="SUPFAM" id="SSF56112">
    <property type="entry name" value="Protein kinase-like (PK-like)"/>
    <property type="match status" value="1"/>
</dbReference>
<dbReference type="Pfam" id="PF00560">
    <property type="entry name" value="LRR_1"/>
    <property type="match status" value="1"/>
</dbReference>
<evidence type="ECO:0000313" key="7">
    <source>
        <dbReference type="EMBL" id="EGF80898.1"/>
    </source>
</evidence>
<evidence type="ECO:0000256" key="5">
    <source>
        <dbReference type="ARBA" id="ARBA00023136"/>
    </source>
</evidence>
<name>F4P1F4_BATDJ</name>
<dbReference type="Gene3D" id="3.80.10.10">
    <property type="entry name" value="Ribonuclease Inhibitor"/>
    <property type="match status" value="2"/>
</dbReference>
<dbReference type="Proteomes" id="UP000007241">
    <property type="component" value="Unassembled WGS sequence"/>
</dbReference>
<dbReference type="HOGENOM" id="CLU_308345_0_0_1"/>
<dbReference type="InParanoid" id="F4P1F4"/>
<evidence type="ECO:0000256" key="3">
    <source>
        <dbReference type="ARBA" id="ARBA00022729"/>
    </source>
</evidence>
<dbReference type="InterPro" id="IPR032675">
    <property type="entry name" value="LRR_dom_sf"/>
</dbReference>
<gene>
    <name evidence="7" type="ORF">BATDEDRAFT_24395</name>
</gene>
<dbReference type="InterPro" id="IPR001245">
    <property type="entry name" value="Ser-Thr/Tyr_kinase_cat_dom"/>
</dbReference>
<protein>
    <recommendedName>
        <fullName evidence="6">Protein kinase domain-containing protein</fullName>
    </recommendedName>
</protein>
<keyword evidence="8" id="KW-1185">Reference proteome</keyword>
<evidence type="ECO:0000256" key="1">
    <source>
        <dbReference type="ARBA" id="ARBA00004167"/>
    </source>
</evidence>
<dbReference type="PANTHER" id="PTHR48056:SF42">
    <property type="entry name" value="MDIS1-INTERACTING RECEPTOR LIKE KINASE 2-LIKE"/>
    <property type="match status" value="1"/>
</dbReference>
<accession>F4P1F4</accession>
<dbReference type="GeneID" id="18238486"/>
<dbReference type="Pfam" id="PF07714">
    <property type="entry name" value="PK_Tyr_Ser-Thr"/>
    <property type="match status" value="1"/>
</dbReference>
<dbReference type="AlphaFoldDB" id="F4P1F4"/>
<dbReference type="InterPro" id="IPR011009">
    <property type="entry name" value="Kinase-like_dom_sf"/>
</dbReference>
<evidence type="ECO:0000259" key="6">
    <source>
        <dbReference type="PROSITE" id="PS50011"/>
    </source>
</evidence>
<dbReference type="GO" id="GO:0016020">
    <property type="term" value="C:membrane"/>
    <property type="evidence" value="ECO:0007669"/>
    <property type="project" value="UniProtKB-SubCell"/>
</dbReference>
<dbReference type="InterPro" id="IPR055414">
    <property type="entry name" value="LRR_R13L4/SHOC2-like"/>
</dbReference>
<dbReference type="OrthoDB" id="1394818at2759"/>
<keyword evidence="5" id="KW-0472">Membrane</keyword>
<comment type="subcellular location">
    <subcellularLocation>
        <location evidence="1">Membrane</location>
        <topology evidence="1">Single-pass membrane protein</topology>
    </subcellularLocation>
</comment>
<dbReference type="SUPFAM" id="SSF52058">
    <property type="entry name" value="L domain-like"/>
    <property type="match status" value="1"/>
</dbReference>
<dbReference type="GO" id="GO:0005524">
    <property type="term" value="F:ATP binding"/>
    <property type="evidence" value="ECO:0007669"/>
    <property type="project" value="InterPro"/>
</dbReference>
<dbReference type="PANTHER" id="PTHR48056">
    <property type="entry name" value="LRR RECEPTOR-LIKE SERINE/THREONINE-PROTEIN KINASE-RELATED"/>
    <property type="match status" value="1"/>
</dbReference>
<dbReference type="InterPro" id="IPR001611">
    <property type="entry name" value="Leu-rich_rpt"/>
</dbReference>
<dbReference type="GO" id="GO:0004674">
    <property type="term" value="F:protein serine/threonine kinase activity"/>
    <property type="evidence" value="ECO:0007669"/>
    <property type="project" value="UniProtKB-EC"/>
</dbReference>
<evidence type="ECO:0000256" key="2">
    <source>
        <dbReference type="ARBA" id="ARBA00022614"/>
    </source>
</evidence>
<keyword evidence="4" id="KW-0677">Repeat</keyword>
<reference evidence="7 8" key="1">
    <citation type="submission" date="2009-12" db="EMBL/GenBank/DDBJ databases">
        <title>The draft genome of Batrachochytrium dendrobatidis.</title>
        <authorList>
            <consortium name="US DOE Joint Genome Institute (JGI-PGF)"/>
            <person name="Kuo A."/>
            <person name="Salamov A."/>
            <person name="Schmutz J."/>
            <person name="Lucas S."/>
            <person name="Pitluck S."/>
            <person name="Rosenblum E."/>
            <person name="Stajich J."/>
            <person name="Eisen M."/>
            <person name="Grigoriev I.V."/>
        </authorList>
    </citation>
    <scope>NUCLEOTIDE SEQUENCE [LARGE SCALE GENOMIC DNA]</scope>
    <source>
        <strain evidence="8">JAM81 / FGSC 10211</strain>
    </source>
</reference>
<sequence>MFKRAKADILGSHTSARPQCVLPEAIYASNKTIKLIDNISKSLHANLQTIKMMTEQLSCCSRYLEQEFVAIASNDSSFETLKINNITRPHIQHSDIQQSSSTQQVNVNSIISKIDAFYVILVQIHSFMREHAAKNPIRQILQHVLTSQSIVLFSNQISALAEVRGSPPLIEQYNISAAIQQDSSQLFCLLQTHGSLKNIQSQFMDTLVDIERTLQTQCVDFPPDSRLYLKSLLISERSSIISRCGRALAPHRIWEIERSDIQFVYNNESSTFAVLYETRLGTVYKAIWGNRNVAIQMINGVYSQDAVDTIVSEIDHAHLLDHPNIVKIWRVCLNTDSPFLVMPLMKMDLTKFLRCNSMTSMETRVGFLLDIAKGLAYLHSQPIPILQGELRASGVLYGYDDKIAISDSGISRTISLSTNAATSMSKSALAMNSSELSKRYYASHRWVAPERYYQNYCQHPASDIFSFGMTAYEILTGWIPFHHERDEEVIAQWISKGIRPYIPCYSNADGGNVTSTVWQIVTDAWHADIRQRPTAWDIVERLENVMTYGFLDHEDEMHFSKHATMSNIEVRVHDGSSGCGKDEPSVSSMASVATNAMSISAIISPSSAEFFSDSDARNSSISNKDGDKIIMPNAWSTTATTTFASAIRDDNYNNLNQLGAFQDCHPIISTPQPPSQSNCSLANLPTSNISDIQILVDSLPNWTAQMGINSQTPLSKQHKLYIICNASGNIIKLRLGNNGIGGQIPASIGDLNHLCELRDLFKNNLTGNIPKEIGNLTKLSELSLYQNDLQGAIPTEIGKLVNLTELNLSTNNLSGHIPHELGNLTKLNKLNLYNNQLTGEIPRLGNLKRLCHLGLYENRLSGRFPIDVCLLVNLTKLNQLVGSMPGEIGNLTNLVELKINYNQLSGSIPPEIGRLSRLSVLVLSSNRFSGAVPCEIIQLARLQKFSYRQREVKRRKE</sequence>
<organism evidence="7 8">
    <name type="scientific">Batrachochytrium dendrobatidis (strain JAM81 / FGSC 10211)</name>
    <name type="common">Frog chytrid fungus</name>
    <dbReference type="NCBI Taxonomy" id="684364"/>
    <lineage>
        <taxon>Eukaryota</taxon>
        <taxon>Fungi</taxon>
        <taxon>Fungi incertae sedis</taxon>
        <taxon>Chytridiomycota</taxon>
        <taxon>Chytridiomycota incertae sedis</taxon>
        <taxon>Chytridiomycetes</taxon>
        <taxon>Rhizophydiales</taxon>
        <taxon>Rhizophydiales incertae sedis</taxon>
        <taxon>Batrachochytrium</taxon>
    </lineage>
</organism>
<proteinExistence type="predicted"/>
<evidence type="ECO:0000256" key="4">
    <source>
        <dbReference type="ARBA" id="ARBA00022737"/>
    </source>
</evidence>
<dbReference type="PROSITE" id="PS51450">
    <property type="entry name" value="LRR"/>
    <property type="match status" value="1"/>
</dbReference>
<feature type="domain" description="Protein kinase" evidence="6">
    <location>
        <begin position="269"/>
        <end position="551"/>
    </location>
</feature>
<dbReference type="InterPro" id="IPR000719">
    <property type="entry name" value="Prot_kinase_dom"/>
</dbReference>
<dbReference type="FunFam" id="3.80.10.10:FF:001365">
    <property type="entry name" value="LRR receptor-like serine/threonine-protein kinase FLS2"/>
    <property type="match status" value="1"/>
</dbReference>
<dbReference type="RefSeq" id="XP_006678441.1">
    <property type="nucleotide sequence ID" value="XM_006678378.1"/>
</dbReference>
<evidence type="ECO:0000313" key="8">
    <source>
        <dbReference type="Proteomes" id="UP000007241"/>
    </source>
</evidence>
<dbReference type="EMBL" id="GL882883">
    <property type="protein sequence ID" value="EGF80898.1"/>
    <property type="molecule type" value="Genomic_DNA"/>
</dbReference>
<keyword evidence="3" id="KW-0732">Signal</keyword>
<dbReference type="Gene3D" id="1.10.510.10">
    <property type="entry name" value="Transferase(Phosphotransferase) domain 1"/>
    <property type="match status" value="1"/>
</dbReference>
<dbReference type="STRING" id="684364.F4P1F4"/>
<dbReference type="FunFam" id="3.80.10.10:FF:000400">
    <property type="entry name" value="Nuclear pore complex protein NUP107"/>
    <property type="match status" value="1"/>
</dbReference>